<dbReference type="PANTHER" id="PTHR42695:SF4">
    <property type="entry name" value="GLUTAMINE AMIDOTRANSFERASE DOMAIN-CONTAINING PROTEIN"/>
    <property type="match status" value="1"/>
</dbReference>
<dbReference type="InterPro" id="IPR017926">
    <property type="entry name" value="GATASE"/>
</dbReference>
<dbReference type="OrthoDB" id="92161at2759"/>
<dbReference type="GO" id="GO:0005634">
    <property type="term" value="C:nucleus"/>
    <property type="evidence" value="ECO:0007669"/>
    <property type="project" value="TreeGrafter"/>
</dbReference>
<gene>
    <name evidence="2" type="ORF">AAL_07070</name>
</gene>
<feature type="domain" description="Glutamine amidotransferase" evidence="1">
    <location>
        <begin position="114"/>
        <end position="180"/>
    </location>
</feature>
<dbReference type="EMBL" id="AZGY01000020">
    <property type="protein sequence ID" value="KZZ90844.1"/>
    <property type="molecule type" value="Genomic_DNA"/>
</dbReference>
<keyword evidence="3" id="KW-1185">Reference proteome</keyword>
<dbReference type="Gene3D" id="3.40.50.880">
    <property type="match status" value="1"/>
</dbReference>
<dbReference type="SUPFAM" id="SSF52317">
    <property type="entry name" value="Class I glutamine amidotransferase-like"/>
    <property type="match status" value="1"/>
</dbReference>
<dbReference type="STRING" id="1081109.A0A167Y4B7"/>
<proteinExistence type="predicted"/>
<name>A0A167Y4B7_9HYPO</name>
<accession>A0A167Y4B7</accession>
<dbReference type="PANTHER" id="PTHR42695">
    <property type="entry name" value="GLUTAMINE AMIDOTRANSFERASE YLR126C-RELATED"/>
    <property type="match status" value="1"/>
</dbReference>
<sequence length="296" mass="32962">MSQVYRPSEDAPLVRLMVLETDEPHPHTKSERGSFGEILHSHFARAGAEHHPPLAVETNQVFVVSEQGGRIPDTREFDAYDGLLITGSTFDAHGDNPWILHLLSLLRDLWLTRPKLKFTGVCFGHQLLARLLGGSVAPAASGDWELGHSRIDINATGQRLFRTRSDHIFLHQMHQDQVTQPPTPHSAGELLLPPRGGQTEAAEVVCCWGSSSHTAVQGLYMANRLFTTQAHLAFDEDMVRRQIQMRVDSGGIEDLEHADRAAETAHLEHDGLEVAKAIMRLFMFDDDGAGFEREED</sequence>
<dbReference type="AlphaFoldDB" id="A0A167Y4B7"/>
<dbReference type="Pfam" id="PF00117">
    <property type="entry name" value="GATase"/>
    <property type="match status" value="1"/>
</dbReference>
<dbReference type="InterPro" id="IPR044992">
    <property type="entry name" value="ChyE-like"/>
</dbReference>
<evidence type="ECO:0000259" key="1">
    <source>
        <dbReference type="Pfam" id="PF00117"/>
    </source>
</evidence>
<comment type="caution">
    <text evidence="2">The sequence shown here is derived from an EMBL/GenBank/DDBJ whole genome shotgun (WGS) entry which is preliminary data.</text>
</comment>
<dbReference type="GO" id="GO:0005829">
    <property type="term" value="C:cytosol"/>
    <property type="evidence" value="ECO:0007669"/>
    <property type="project" value="TreeGrafter"/>
</dbReference>
<dbReference type="InterPro" id="IPR029062">
    <property type="entry name" value="Class_I_gatase-like"/>
</dbReference>
<dbReference type="Proteomes" id="UP000078544">
    <property type="component" value="Unassembled WGS sequence"/>
</dbReference>
<reference evidence="2 3" key="1">
    <citation type="journal article" date="2016" name="Genome Biol. Evol.">
        <title>Divergent and convergent evolution of fungal pathogenicity.</title>
        <authorList>
            <person name="Shang Y."/>
            <person name="Xiao G."/>
            <person name="Zheng P."/>
            <person name="Cen K."/>
            <person name="Zhan S."/>
            <person name="Wang C."/>
        </authorList>
    </citation>
    <scope>NUCLEOTIDE SEQUENCE [LARGE SCALE GENOMIC DNA]</scope>
    <source>
        <strain evidence="2 3">RCEF 2490</strain>
    </source>
</reference>
<protein>
    <recommendedName>
        <fullName evidence="1">Glutamine amidotransferase domain-containing protein</fullName>
    </recommendedName>
</protein>
<evidence type="ECO:0000313" key="2">
    <source>
        <dbReference type="EMBL" id="KZZ90844.1"/>
    </source>
</evidence>
<evidence type="ECO:0000313" key="3">
    <source>
        <dbReference type="Proteomes" id="UP000078544"/>
    </source>
</evidence>
<organism evidence="2 3">
    <name type="scientific">Moelleriella libera RCEF 2490</name>
    <dbReference type="NCBI Taxonomy" id="1081109"/>
    <lineage>
        <taxon>Eukaryota</taxon>
        <taxon>Fungi</taxon>
        <taxon>Dikarya</taxon>
        <taxon>Ascomycota</taxon>
        <taxon>Pezizomycotina</taxon>
        <taxon>Sordariomycetes</taxon>
        <taxon>Hypocreomycetidae</taxon>
        <taxon>Hypocreales</taxon>
        <taxon>Clavicipitaceae</taxon>
        <taxon>Moelleriella</taxon>
    </lineage>
</organism>